<sequence>HEEETAPVSVDENVIEIDTSDSEDVDLSSFIADTPSEPEEDNTVNIETPHEEETAPVSVDENVIEIDTSDSEDVDLSSFLDSSNESEDVTSQQEVIHPIEVDKKDNMIELEDVGDVNLNELIEEEENNLTQNTTAKEDPIILDDNPEIEIITASEEEKEKDRIEKEKIELAKKEAKKDPDISSGNNDDDPFSGLDL</sequence>
<feature type="compositionally biased region" description="Acidic residues" evidence="1">
    <location>
        <begin position="13"/>
        <end position="26"/>
    </location>
</feature>
<feature type="compositionally biased region" description="Basic and acidic residues" evidence="1">
    <location>
        <begin position="171"/>
        <end position="180"/>
    </location>
</feature>
<evidence type="ECO:0000256" key="1">
    <source>
        <dbReference type="SAM" id="MobiDB-lite"/>
    </source>
</evidence>
<dbReference type="EMBL" id="PKTG01000035">
    <property type="protein sequence ID" value="PLX19281.1"/>
    <property type="molecule type" value="Genomic_DNA"/>
</dbReference>
<evidence type="ECO:0000313" key="2">
    <source>
        <dbReference type="EMBL" id="PLX19281.1"/>
    </source>
</evidence>
<reference evidence="2 3" key="1">
    <citation type="submission" date="2017-11" db="EMBL/GenBank/DDBJ databases">
        <title>Genome-resolved metagenomics identifies genetic mobility, metabolic interactions, and unexpected diversity in perchlorate-reducing communities.</title>
        <authorList>
            <person name="Barnum T.P."/>
            <person name="Figueroa I.A."/>
            <person name="Carlstrom C.I."/>
            <person name="Lucas L.N."/>
            <person name="Engelbrektson A.L."/>
            <person name="Coates J.D."/>
        </authorList>
    </citation>
    <scope>NUCLEOTIDE SEQUENCE [LARGE SCALE GENOMIC DNA]</scope>
    <source>
        <strain evidence="2">BM706</strain>
    </source>
</reference>
<feature type="non-terminal residue" evidence="2">
    <location>
        <position position="1"/>
    </location>
</feature>
<dbReference type="AlphaFoldDB" id="A0A2N5ZKX9"/>
<feature type="region of interest" description="Disordered" evidence="1">
    <location>
        <begin position="171"/>
        <end position="196"/>
    </location>
</feature>
<organism evidence="2 3">
    <name type="scientific">Muiribacterium halophilum</name>
    <dbReference type="NCBI Taxonomy" id="2053465"/>
    <lineage>
        <taxon>Bacteria</taxon>
        <taxon>Candidatus Muiribacteriota</taxon>
        <taxon>Candidatus Muiribacteriia</taxon>
        <taxon>Candidatus Muiribacteriales</taxon>
        <taxon>Candidatus Muiribacteriaceae</taxon>
        <taxon>Candidatus Muiribacterium</taxon>
    </lineage>
</organism>
<feature type="compositionally biased region" description="Acidic residues" evidence="1">
    <location>
        <begin position="62"/>
        <end position="75"/>
    </location>
</feature>
<proteinExistence type="predicted"/>
<comment type="caution">
    <text evidence="2">The sequence shown here is derived from an EMBL/GenBank/DDBJ whole genome shotgun (WGS) entry which is preliminary data.</text>
</comment>
<feature type="compositionally biased region" description="Polar residues" evidence="1">
    <location>
        <begin position="79"/>
        <end position="93"/>
    </location>
</feature>
<feature type="region of interest" description="Disordered" evidence="1">
    <location>
        <begin position="1"/>
        <end position="93"/>
    </location>
</feature>
<gene>
    <name evidence="2" type="ORF">C0601_02190</name>
</gene>
<accession>A0A2N5ZKX9</accession>
<protein>
    <submittedName>
        <fullName evidence="2">Uncharacterized protein</fullName>
    </submittedName>
</protein>
<name>A0A2N5ZKX9_MUIH1</name>
<dbReference type="Proteomes" id="UP000234857">
    <property type="component" value="Unassembled WGS sequence"/>
</dbReference>
<evidence type="ECO:0000313" key="3">
    <source>
        <dbReference type="Proteomes" id="UP000234857"/>
    </source>
</evidence>